<keyword evidence="11" id="KW-1015">Disulfide bond</keyword>
<dbReference type="GO" id="GO:0046872">
    <property type="term" value="F:metal ion binding"/>
    <property type="evidence" value="ECO:0007669"/>
    <property type="project" value="UniProtKB-KW"/>
</dbReference>
<dbReference type="GO" id="GO:0051260">
    <property type="term" value="P:protein homooligomerization"/>
    <property type="evidence" value="ECO:0007669"/>
    <property type="project" value="InterPro"/>
</dbReference>
<keyword evidence="4" id="KW-0336">GPI-anchor</keyword>
<dbReference type="GO" id="GO:0098552">
    <property type="term" value="C:side of membrane"/>
    <property type="evidence" value="ECO:0007669"/>
    <property type="project" value="UniProtKB-KW"/>
</dbReference>
<evidence type="ECO:0000259" key="17">
    <source>
        <dbReference type="Pfam" id="PF00377"/>
    </source>
</evidence>
<dbReference type="PANTHER" id="PTHR15506">
    <property type="entry name" value="DOPPEL PRION"/>
    <property type="match status" value="1"/>
</dbReference>
<dbReference type="Proteomes" id="UP001066276">
    <property type="component" value="Chromosome 11"/>
</dbReference>
<sequence length="180" mass="20203">MVRATYACCVTALLVVMCSNCVCSIKGGGSSKRPSRPKRPVKPKTITPTHSPGVLLFRGTRLNLNFTDNEETIYYANNFTYFPDEIFYPWNPRANATILTANIFVDECFNVTVTKNNLNLGEDVGPDGDIHSRVMEQVIQYLCLGQYGKIPNAATMHLGLTLLFPFVVWITSLWEYAVRL</sequence>
<keyword evidence="13" id="KW-0449">Lipoprotein</keyword>
<evidence type="ECO:0000256" key="7">
    <source>
        <dbReference type="ARBA" id="ARBA00022729"/>
    </source>
</evidence>
<evidence type="ECO:0000256" key="16">
    <source>
        <dbReference type="SAM" id="SignalP"/>
    </source>
</evidence>
<gene>
    <name evidence="18" type="ORF">NDU88_004597</name>
</gene>
<feature type="compositionally biased region" description="Basic residues" evidence="14">
    <location>
        <begin position="33"/>
        <end position="42"/>
    </location>
</feature>
<dbReference type="AlphaFoldDB" id="A0AAV7LPR7"/>
<dbReference type="InterPro" id="IPR022416">
    <property type="entry name" value="Prion/Doppel_prot_b-ribbon_dom"/>
</dbReference>
<evidence type="ECO:0000256" key="9">
    <source>
        <dbReference type="ARBA" id="ARBA00023087"/>
    </source>
</evidence>
<reference evidence="18" key="1">
    <citation type="journal article" date="2022" name="bioRxiv">
        <title>Sequencing and chromosome-scale assembly of the giantPleurodeles waltlgenome.</title>
        <authorList>
            <person name="Brown T."/>
            <person name="Elewa A."/>
            <person name="Iarovenko S."/>
            <person name="Subramanian E."/>
            <person name="Araus A.J."/>
            <person name="Petzold A."/>
            <person name="Susuki M."/>
            <person name="Suzuki K.-i.T."/>
            <person name="Hayashi T."/>
            <person name="Toyoda A."/>
            <person name="Oliveira C."/>
            <person name="Osipova E."/>
            <person name="Leigh N.D."/>
            <person name="Simon A."/>
            <person name="Yun M.H."/>
        </authorList>
    </citation>
    <scope>NUCLEOTIDE SEQUENCE</scope>
    <source>
        <strain evidence="18">20211129_DDA</strain>
        <tissue evidence="18">Liver</tissue>
    </source>
</reference>
<evidence type="ECO:0000256" key="1">
    <source>
        <dbReference type="ARBA" id="ARBA00004609"/>
    </source>
</evidence>
<comment type="subcellular location">
    <subcellularLocation>
        <location evidence="1">Cell membrane</location>
        <topology evidence="1">Lipid-anchor</topology>
        <topology evidence="1">GPI-anchor</topology>
    </subcellularLocation>
</comment>
<comment type="caution">
    <text evidence="18">The sequence shown here is derived from an EMBL/GenBank/DDBJ whole genome shotgun (WGS) entry which is preliminary data.</text>
</comment>
<keyword evidence="5" id="KW-0640">Prion</keyword>
<keyword evidence="15" id="KW-0812">Transmembrane</keyword>
<dbReference type="Gene3D" id="1.10.790.10">
    <property type="entry name" value="Prion/Doppel protein, beta-ribbon domain"/>
    <property type="match status" value="1"/>
</dbReference>
<feature type="region of interest" description="Disordered" evidence="14">
    <location>
        <begin position="27"/>
        <end position="49"/>
    </location>
</feature>
<feature type="domain" description="Prion/Doppel protein beta-ribbon" evidence="17">
    <location>
        <begin position="60"/>
        <end position="157"/>
    </location>
</feature>
<dbReference type="EMBL" id="JANPWB010000015">
    <property type="protein sequence ID" value="KAJ1091473.1"/>
    <property type="molecule type" value="Genomic_DNA"/>
</dbReference>
<keyword evidence="7 16" id="KW-0732">Signal</keyword>
<dbReference type="PANTHER" id="PTHR15506:SF0">
    <property type="entry name" value="PRION-LIKE PROTEIN DOPPEL"/>
    <property type="match status" value="1"/>
</dbReference>
<keyword evidence="12" id="KW-0325">Glycoprotein</keyword>
<dbReference type="Pfam" id="PF00377">
    <property type="entry name" value="Prion"/>
    <property type="match status" value="1"/>
</dbReference>
<feature type="chain" id="PRO_5043922228" description="Prion/Doppel protein beta-ribbon domain-containing protein" evidence="16">
    <location>
        <begin position="25"/>
        <end position="180"/>
    </location>
</feature>
<dbReference type="GO" id="GO:0005886">
    <property type="term" value="C:plasma membrane"/>
    <property type="evidence" value="ECO:0007669"/>
    <property type="project" value="UniProtKB-SubCell"/>
</dbReference>
<evidence type="ECO:0000256" key="15">
    <source>
        <dbReference type="SAM" id="Phobius"/>
    </source>
</evidence>
<feature type="signal peptide" evidence="16">
    <location>
        <begin position="1"/>
        <end position="24"/>
    </location>
</feature>
<name>A0AAV7LPR7_PLEWA</name>
<evidence type="ECO:0000256" key="10">
    <source>
        <dbReference type="ARBA" id="ARBA00023136"/>
    </source>
</evidence>
<comment type="similarity">
    <text evidence="2">Belongs to the prion family.</text>
</comment>
<keyword evidence="3" id="KW-1003">Cell membrane</keyword>
<evidence type="ECO:0000256" key="12">
    <source>
        <dbReference type="ARBA" id="ARBA00023180"/>
    </source>
</evidence>
<evidence type="ECO:0000313" key="19">
    <source>
        <dbReference type="Proteomes" id="UP001066276"/>
    </source>
</evidence>
<accession>A0AAV7LPR7</accession>
<evidence type="ECO:0000256" key="11">
    <source>
        <dbReference type="ARBA" id="ARBA00023157"/>
    </source>
</evidence>
<keyword evidence="15" id="KW-1133">Transmembrane helix</keyword>
<keyword evidence="19" id="KW-1185">Reference proteome</keyword>
<organism evidence="18 19">
    <name type="scientific">Pleurodeles waltl</name>
    <name type="common">Iberian ribbed newt</name>
    <dbReference type="NCBI Taxonomy" id="8319"/>
    <lineage>
        <taxon>Eukaryota</taxon>
        <taxon>Metazoa</taxon>
        <taxon>Chordata</taxon>
        <taxon>Craniata</taxon>
        <taxon>Vertebrata</taxon>
        <taxon>Euteleostomi</taxon>
        <taxon>Amphibia</taxon>
        <taxon>Batrachia</taxon>
        <taxon>Caudata</taxon>
        <taxon>Salamandroidea</taxon>
        <taxon>Salamandridae</taxon>
        <taxon>Pleurodelinae</taxon>
        <taxon>Pleurodeles</taxon>
    </lineage>
</organism>
<keyword evidence="10 15" id="KW-0472">Membrane</keyword>
<evidence type="ECO:0000256" key="13">
    <source>
        <dbReference type="ARBA" id="ARBA00023288"/>
    </source>
</evidence>
<evidence type="ECO:0000256" key="4">
    <source>
        <dbReference type="ARBA" id="ARBA00022622"/>
    </source>
</evidence>
<evidence type="ECO:0000313" key="18">
    <source>
        <dbReference type="EMBL" id="KAJ1091473.1"/>
    </source>
</evidence>
<protein>
    <recommendedName>
        <fullName evidence="17">Prion/Doppel protein beta-ribbon domain-containing protein</fullName>
    </recommendedName>
</protein>
<keyword evidence="9" id="KW-0034">Amyloid</keyword>
<dbReference type="SUPFAM" id="SSF54098">
    <property type="entry name" value="Prion-like"/>
    <property type="match status" value="1"/>
</dbReference>
<keyword evidence="8" id="KW-0186">Copper</keyword>
<evidence type="ECO:0000256" key="2">
    <source>
        <dbReference type="ARBA" id="ARBA00009910"/>
    </source>
</evidence>
<proteinExistence type="inferred from homology"/>
<keyword evidence="6" id="KW-0479">Metal-binding</keyword>
<dbReference type="InterPro" id="IPR036924">
    <property type="entry name" value="Prion/Doppel_b-ribbon_dom_sf"/>
</dbReference>
<feature type="transmembrane region" description="Helical" evidence="15">
    <location>
        <begin position="156"/>
        <end position="178"/>
    </location>
</feature>
<evidence type="ECO:0000256" key="14">
    <source>
        <dbReference type="SAM" id="MobiDB-lite"/>
    </source>
</evidence>
<evidence type="ECO:0000256" key="5">
    <source>
        <dbReference type="ARBA" id="ARBA00022678"/>
    </source>
</evidence>
<evidence type="ECO:0000256" key="8">
    <source>
        <dbReference type="ARBA" id="ARBA00023008"/>
    </source>
</evidence>
<evidence type="ECO:0000256" key="6">
    <source>
        <dbReference type="ARBA" id="ARBA00022723"/>
    </source>
</evidence>
<evidence type="ECO:0000256" key="3">
    <source>
        <dbReference type="ARBA" id="ARBA00022475"/>
    </source>
</evidence>